<keyword evidence="3" id="KW-1185">Reference proteome</keyword>
<comment type="caution">
    <text evidence="2">The sequence shown here is derived from an EMBL/GenBank/DDBJ whole genome shotgun (WGS) entry which is preliminary data.</text>
</comment>
<evidence type="ECO:0000313" key="3">
    <source>
        <dbReference type="Proteomes" id="UP000292702"/>
    </source>
</evidence>
<dbReference type="AlphaFoldDB" id="A0A4R0RDU6"/>
<proteinExistence type="predicted"/>
<dbReference type="Proteomes" id="UP000292702">
    <property type="component" value="Unassembled WGS sequence"/>
</dbReference>
<protein>
    <submittedName>
        <fullName evidence="2">Uncharacterized protein</fullName>
    </submittedName>
</protein>
<sequence length="542" mass="60729">MSLTAPVVRGEVHYAGDEITIVVECARLNSSWFEVVTLCSSEGEDYLAFVHQNSLDNASHLRTVNGDLVGFGVYENFNLPHVWNWRSKGTKRILQCRSRPETQGGAMAMAISGALVVVAYRRKICIYEMNVADPQLLHVFRPHFSSEFASVRVHRHAAGGGDTVFVLALSIRQWTHVYHIRQDLLRDVIDVRLVWQHLVPSGTPRDVHHPQLSETGKVLTWIAIPPDELSLGTSFCLAVLPSPAARHCVVEQAVAVDGTTKFYESQDPHLPALYWRPTYDFDELRGLAVFGNVFGELIVFDFSKTPLPLLGQCFAKPDIAMIQHEPMKCDSVDLEFEPSFDITTTPLQLMTTPLQADDDGSVSIFTQEMRKLFQERLEEGQEMFPELKLLPSDWTASAFYSDLHILTWNLDSRTLYGKVIPLIRHSELCFDIVYVGGLIVVVDSDPESLEEHRAAVFLSNSIDDIISYLKEPARIARCVDAFKPPPQAPSGKHMARRTAIHTVARRYNSGLECFLAEGRRGEGKSLNHSSEMSAQITKITAA</sequence>
<evidence type="ECO:0000313" key="2">
    <source>
        <dbReference type="EMBL" id="TCD63705.1"/>
    </source>
</evidence>
<dbReference type="EMBL" id="RWJN01000280">
    <property type="protein sequence ID" value="TCD63705.1"/>
    <property type="molecule type" value="Genomic_DNA"/>
</dbReference>
<gene>
    <name evidence="2" type="ORF">EIP91_005076</name>
</gene>
<evidence type="ECO:0000256" key="1">
    <source>
        <dbReference type="SAM" id="MobiDB-lite"/>
    </source>
</evidence>
<dbReference type="OrthoDB" id="3045090at2759"/>
<feature type="compositionally biased region" description="Polar residues" evidence="1">
    <location>
        <begin position="526"/>
        <end position="542"/>
    </location>
</feature>
<accession>A0A4R0RDU6</accession>
<name>A0A4R0RDU6_9APHY</name>
<organism evidence="2 3">
    <name type="scientific">Steccherinum ochraceum</name>
    <dbReference type="NCBI Taxonomy" id="92696"/>
    <lineage>
        <taxon>Eukaryota</taxon>
        <taxon>Fungi</taxon>
        <taxon>Dikarya</taxon>
        <taxon>Basidiomycota</taxon>
        <taxon>Agaricomycotina</taxon>
        <taxon>Agaricomycetes</taxon>
        <taxon>Polyporales</taxon>
        <taxon>Steccherinaceae</taxon>
        <taxon>Steccherinum</taxon>
    </lineage>
</organism>
<feature type="region of interest" description="Disordered" evidence="1">
    <location>
        <begin position="522"/>
        <end position="542"/>
    </location>
</feature>
<reference evidence="2 3" key="1">
    <citation type="submission" date="2018-11" db="EMBL/GenBank/DDBJ databases">
        <title>Genome assembly of Steccherinum ochraceum LE-BIN_3174, the white-rot fungus of the Steccherinaceae family (The Residual Polyporoid clade, Polyporales, Basidiomycota).</title>
        <authorList>
            <person name="Fedorova T.V."/>
            <person name="Glazunova O.A."/>
            <person name="Landesman E.O."/>
            <person name="Moiseenko K.V."/>
            <person name="Psurtseva N.V."/>
            <person name="Savinova O.S."/>
            <person name="Shakhova N.V."/>
            <person name="Tyazhelova T.V."/>
            <person name="Vasina D.V."/>
        </authorList>
    </citation>
    <scope>NUCLEOTIDE SEQUENCE [LARGE SCALE GENOMIC DNA]</scope>
    <source>
        <strain evidence="2 3">LE-BIN_3174</strain>
    </source>
</reference>